<accession>A0AAV4QAP4</accession>
<gene>
    <name evidence="1" type="ORF">CEXT_580631</name>
</gene>
<evidence type="ECO:0000313" key="1">
    <source>
        <dbReference type="EMBL" id="GIY05744.1"/>
    </source>
</evidence>
<proteinExistence type="predicted"/>
<comment type="caution">
    <text evidence="1">The sequence shown here is derived from an EMBL/GenBank/DDBJ whole genome shotgun (WGS) entry which is preliminary data.</text>
</comment>
<dbReference type="AlphaFoldDB" id="A0AAV4QAP4"/>
<reference evidence="1 2" key="1">
    <citation type="submission" date="2021-06" db="EMBL/GenBank/DDBJ databases">
        <title>Caerostris extrusa draft genome.</title>
        <authorList>
            <person name="Kono N."/>
            <person name="Arakawa K."/>
        </authorList>
    </citation>
    <scope>NUCLEOTIDE SEQUENCE [LARGE SCALE GENOMIC DNA]</scope>
</reference>
<name>A0AAV4QAP4_CAEEX</name>
<dbReference type="Proteomes" id="UP001054945">
    <property type="component" value="Unassembled WGS sequence"/>
</dbReference>
<sequence>MSKCLRNDLDSVVTKKSFLLTIFKCFLEDLKIDMTNRLLRPYQTINCYGYLVKTDTLTLAVMIINFLTNTNGLALCLHSMTEQIHVLKVQMIILFVNSAY</sequence>
<evidence type="ECO:0000313" key="2">
    <source>
        <dbReference type="Proteomes" id="UP001054945"/>
    </source>
</evidence>
<dbReference type="EMBL" id="BPLR01005873">
    <property type="protein sequence ID" value="GIY05744.1"/>
    <property type="molecule type" value="Genomic_DNA"/>
</dbReference>
<protein>
    <submittedName>
        <fullName evidence="1">Uncharacterized protein</fullName>
    </submittedName>
</protein>
<organism evidence="1 2">
    <name type="scientific">Caerostris extrusa</name>
    <name type="common">Bark spider</name>
    <name type="synonym">Caerostris bankana</name>
    <dbReference type="NCBI Taxonomy" id="172846"/>
    <lineage>
        <taxon>Eukaryota</taxon>
        <taxon>Metazoa</taxon>
        <taxon>Ecdysozoa</taxon>
        <taxon>Arthropoda</taxon>
        <taxon>Chelicerata</taxon>
        <taxon>Arachnida</taxon>
        <taxon>Araneae</taxon>
        <taxon>Araneomorphae</taxon>
        <taxon>Entelegynae</taxon>
        <taxon>Araneoidea</taxon>
        <taxon>Araneidae</taxon>
        <taxon>Caerostris</taxon>
    </lineage>
</organism>
<keyword evidence="2" id="KW-1185">Reference proteome</keyword>